<evidence type="ECO:0000313" key="2">
    <source>
        <dbReference type="Proteomes" id="UP000006830"/>
    </source>
</evidence>
<dbReference type="eggNOG" id="COG3210">
    <property type="taxonomic scope" value="Bacteria"/>
</dbReference>
<dbReference type="STRING" id="293614.A1C_06375"/>
<dbReference type="Proteomes" id="UP000006830">
    <property type="component" value="Chromosome"/>
</dbReference>
<gene>
    <name evidence="1" type="ordered locus">A1C_06375</name>
</gene>
<keyword evidence="2" id="KW-1185">Reference proteome</keyword>
<dbReference type="KEGG" id="rak:A1C_06375"/>
<protein>
    <submittedName>
        <fullName evidence="1">Outer membrane protein rOmpA</fullName>
    </submittedName>
</protein>
<reference evidence="1" key="1">
    <citation type="submission" date="2007-09" db="EMBL/GenBank/DDBJ databases">
        <title>Complete Genome Sequence of Rickettsia akari.</title>
        <authorList>
            <person name="Madan A."/>
            <person name="Fahey J."/>
            <person name="Helton E."/>
            <person name="Ketteman M."/>
            <person name="Madan A."/>
            <person name="Rodrigues S."/>
            <person name="Sanchez A."/>
            <person name="Whiting M."/>
            <person name="Dasch G."/>
            <person name="Eremeeva M."/>
        </authorList>
    </citation>
    <scope>NUCLEOTIDE SEQUENCE</scope>
    <source>
        <strain evidence="1">Hartford</strain>
    </source>
</reference>
<dbReference type="EMBL" id="CP000847">
    <property type="protein sequence ID" value="ABV75500.1"/>
    <property type="molecule type" value="Genomic_DNA"/>
</dbReference>
<accession>A8GQ25</accession>
<dbReference type="AlphaFoldDB" id="A8GQ25"/>
<evidence type="ECO:0000313" key="1">
    <source>
        <dbReference type="EMBL" id="ABV75500.1"/>
    </source>
</evidence>
<organism evidence="1 2">
    <name type="scientific">Rickettsia akari (strain Hartford)</name>
    <dbReference type="NCBI Taxonomy" id="293614"/>
    <lineage>
        <taxon>Bacteria</taxon>
        <taxon>Pseudomonadati</taxon>
        <taxon>Pseudomonadota</taxon>
        <taxon>Alphaproteobacteria</taxon>
        <taxon>Rickettsiales</taxon>
        <taxon>Rickettsiaceae</taxon>
        <taxon>Rickettsieae</taxon>
        <taxon>Rickettsia</taxon>
        <taxon>spotted fever group</taxon>
    </lineage>
</organism>
<sequence>MIATNINFGVNAQGGTLELNGPVGKSYTLSRTIANSNNATININTLGLVTADNASIGTVAQINIQDNKTFAINVKNADIEILNAQVIDFKGANSKLFLVNNSATDDRVVLKMIYRRLQPVVVCYFFLVQKTL</sequence>
<proteinExistence type="predicted"/>
<dbReference type="HOGENOM" id="CLU_1915503_0_0_5"/>
<name>A8GQ25_RICAH</name>